<accession>A0ABX5PX53</accession>
<evidence type="ECO:0000256" key="1">
    <source>
        <dbReference type="SAM" id="Phobius"/>
    </source>
</evidence>
<organism evidence="2 3">
    <name type="scientific">Nonlabens dokdonensis</name>
    <dbReference type="NCBI Taxonomy" id="328515"/>
    <lineage>
        <taxon>Bacteria</taxon>
        <taxon>Pseudomonadati</taxon>
        <taxon>Bacteroidota</taxon>
        <taxon>Flavobacteriia</taxon>
        <taxon>Flavobacteriales</taxon>
        <taxon>Flavobacteriaceae</taxon>
        <taxon>Nonlabens</taxon>
    </lineage>
</organism>
<keyword evidence="1" id="KW-0812">Transmembrane</keyword>
<name>A0ABX5PX53_9FLAO</name>
<reference evidence="2 3" key="1">
    <citation type="submission" date="2018-06" db="EMBL/GenBank/DDBJ databases">
        <title>Genomic Encyclopedia of Archaeal and Bacterial Type Strains, Phase II (KMG-II): from individual species to whole genera.</title>
        <authorList>
            <person name="Goeker M."/>
        </authorList>
    </citation>
    <scope>NUCLEOTIDE SEQUENCE [LARGE SCALE GENOMIC DNA]</scope>
    <source>
        <strain evidence="2 3">DSM 17205</strain>
    </source>
</reference>
<dbReference type="EMBL" id="QKZR01000003">
    <property type="protein sequence ID" value="PZX39759.1"/>
    <property type="molecule type" value="Genomic_DNA"/>
</dbReference>
<keyword evidence="1" id="KW-0472">Membrane</keyword>
<feature type="transmembrane region" description="Helical" evidence="1">
    <location>
        <begin position="88"/>
        <end position="110"/>
    </location>
</feature>
<feature type="transmembrane region" description="Helical" evidence="1">
    <location>
        <begin position="122"/>
        <end position="141"/>
    </location>
</feature>
<evidence type="ECO:0000313" key="2">
    <source>
        <dbReference type="EMBL" id="PZX39759.1"/>
    </source>
</evidence>
<evidence type="ECO:0000313" key="3">
    <source>
        <dbReference type="Proteomes" id="UP000248584"/>
    </source>
</evidence>
<sequence length="232" mass="27098">MKLTIEQIKNTYAFTYKNGVRSYELQTELVDHLANGIEEQWNKQPSLKFDVALEEEFNKFGPTGFEMVIKEHFKAVQKRMIKSFLRYFVEYFTTSKFLIVLLSSIMVYLICNSDYSIIKYYFTTSIFAVCALIYPVFCVLLHETKVRSQLFNEKRWSLKKMVLQTFSGLLLIALLPNAFYSWVFYSTKGFSALNNGLTGLFSFIFVLICLCTYIFLVKLPQEFDDNLKVALS</sequence>
<keyword evidence="1" id="KW-1133">Transmembrane helix</keyword>
<feature type="transmembrane region" description="Helical" evidence="1">
    <location>
        <begin position="162"/>
        <end position="185"/>
    </location>
</feature>
<feature type="transmembrane region" description="Helical" evidence="1">
    <location>
        <begin position="197"/>
        <end position="216"/>
    </location>
</feature>
<keyword evidence="3" id="KW-1185">Reference proteome</keyword>
<dbReference type="RefSeq" id="WP_015363201.1">
    <property type="nucleotide sequence ID" value="NZ_QKZR01000003.1"/>
</dbReference>
<protein>
    <submittedName>
        <fullName evidence="2">Uncharacterized protein</fullName>
    </submittedName>
</protein>
<comment type="caution">
    <text evidence="2">The sequence shown here is derived from an EMBL/GenBank/DDBJ whole genome shotgun (WGS) entry which is preliminary data.</text>
</comment>
<gene>
    <name evidence="2" type="ORF">LX97_02116</name>
</gene>
<dbReference type="Proteomes" id="UP000248584">
    <property type="component" value="Unassembled WGS sequence"/>
</dbReference>
<proteinExistence type="predicted"/>